<protein>
    <submittedName>
        <fullName evidence="1">Uncharacterized protein</fullName>
    </submittedName>
</protein>
<organism evidence="1 2">
    <name type="scientific">Morus notabilis</name>
    <dbReference type="NCBI Taxonomy" id="981085"/>
    <lineage>
        <taxon>Eukaryota</taxon>
        <taxon>Viridiplantae</taxon>
        <taxon>Streptophyta</taxon>
        <taxon>Embryophyta</taxon>
        <taxon>Tracheophyta</taxon>
        <taxon>Spermatophyta</taxon>
        <taxon>Magnoliopsida</taxon>
        <taxon>eudicotyledons</taxon>
        <taxon>Gunneridae</taxon>
        <taxon>Pentapetalae</taxon>
        <taxon>rosids</taxon>
        <taxon>fabids</taxon>
        <taxon>Rosales</taxon>
        <taxon>Moraceae</taxon>
        <taxon>Moreae</taxon>
        <taxon>Morus</taxon>
    </lineage>
</organism>
<sequence length="78" mass="8834">MATLQSSTHSSSASLKEIKCTLHSQKVQSSNLFVPKILVHRRNELLPILRTTSTDVNLKSKIKFKPQMILITKFLAQK</sequence>
<evidence type="ECO:0000313" key="1">
    <source>
        <dbReference type="EMBL" id="EXB66337.1"/>
    </source>
</evidence>
<dbReference type="AlphaFoldDB" id="W9RRH3"/>
<proteinExistence type="predicted"/>
<evidence type="ECO:0000313" key="2">
    <source>
        <dbReference type="Proteomes" id="UP000030645"/>
    </source>
</evidence>
<name>W9RRH3_9ROSA</name>
<keyword evidence="2" id="KW-1185">Reference proteome</keyword>
<dbReference type="EMBL" id="KE344534">
    <property type="protein sequence ID" value="EXB66337.1"/>
    <property type="molecule type" value="Genomic_DNA"/>
</dbReference>
<gene>
    <name evidence="1" type="ORF">L484_008079</name>
</gene>
<dbReference type="Proteomes" id="UP000030645">
    <property type="component" value="Unassembled WGS sequence"/>
</dbReference>
<accession>W9RRH3</accession>
<reference evidence="2" key="1">
    <citation type="submission" date="2013-01" db="EMBL/GenBank/DDBJ databases">
        <title>Draft Genome Sequence of a Mulberry Tree, Morus notabilis C.K. Schneid.</title>
        <authorList>
            <person name="He N."/>
            <person name="Zhao S."/>
        </authorList>
    </citation>
    <scope>NUCLEOTIDE SEQUENCE</scope>
</reference>